<dbReference type="InterPro" id="IPR036168">
    <property type="entry name" value="AP2_Mu_C_sf"/>
</dbReference>
<feature type="domain" description="MHD" evidence="6">
    <location>
        <begin position="176"/>
        <end position="412"/>
    </location>
</feature>
<evidence type="ECO:0000256" key="5">
    <source>
        <dbReference type="PIRNR" id="PIRNR005992"/>
    </source>
</evidence>
<evidence type="ECO:0000313" key="7">
    <source>
        <dbReference type="EMBL" id="GAQ80997.1"/>
    </source>
</evidence>
<protein>
    <submittedName>
        <fullName evidence="7">Clathrin-associated protein medium chain</fullName>
    </submittedName>
</protein>
<keyword evidence="2 5" id="KW-0813">Transport</keyword>
<dbReference type="OMA" id="INVHFTI"/>
<dbReference type="PRINTS" id="PR00314">
    <property type="entry name" value="CLATHRINADPT"/>
</dbReference>
<dbReference type="PIRSF" id="PIRSF005992">
    <property type="entry name" value="Clathrin_mu"/>
    <property type="match status" value="1"/>
</dbReference>
<dbReference type="InterPro" id="IPR001392">
    <property type="entry name" value="Clathrin_mu"/>
</dbReference>
<dbReference type="PROSITE" id="PS00990">
    <property type="entry name" value="CLAT_ADAPTOR_M_1"/>
    <property type="match status" value="1"/>
</dbReference>
<dbReference type="STRING" id="105231.A0A0U9HQQ1"/>
<evidence type="ECO:0000256" key="4">
    <source>
        <dbReference type="ARBA" id="ARBA00023136"/>
    </source>
</evidence>
<name>A0A0U9HQQ1_KLENI</name>
<dbReference type="PANTHER" id="PTHR10529">
    <property type="entry name" value="AP COMPLEX SUBUNIT MU"/>
    <property type="match status" value="1"/>
</dbReference>
<gene>
    <name evidence="7" type="ORF">KFL_000680130</name>
</gene>
<evidence type="ECO:0000256" key="2">
    <source>
        <dbReference type="ARBA" id="ARBA00022448"/>
    </source>
</evidence>
<dbReference type="OrthoDB" id="870at2759"/>
<dbReference type="GO" id="GO:0006897">
    <property type="term" value="P:endocytosis"/>
    <property type="evidence" value="ECO:0000318"/>
    <property type="project" value="GO_Central"/>
</dbReference>
<keyword evidence="4" id="KW-0472">Membrane</keyword>
<dbReference type="PROSITE" id="PS51072">
    <property type="entry name" value="MHD"/>
    <property type="match status" value="1"/>
</dbReference>
<dbReference type="SUPFAM" id="SSF64356">
    <property type="entry name" value="SNARE-like"/>
    <property type="match status" value="1"/>
</dbReference>
<comment type="similarity">
    <text evidence="5">Belongs to the adaptor complexes medium subunit family.</text>
</comment>
<dbReference type="Pfam" id="PF00928">
    <property type="entry name" value="Adap_comp_sub"/>
    <property type="match status" value="1"/>
</dbReference>
<comment type="subcellular location">
    <subcellularLocation>
        <location evidence="1">Endomembrane system</location>
    </subcellularLocation>
</comment>
<dbReference type="InterPro" id="IPR028565">
    <property type="entry name" value="MHD"/>
</dbReference>
<dbReference type="InterPro" id="IPR050431">
    <property type="entry name" value="Adaptor_comp_med_subunit"/>
</dbReference>
<dbReference type="CDD" id="cd14837">
    <property type="entry name" value="AP3_Mu_N"/>
    <property type="match status" value="1"/>
</dbReference>
<organism evidence="7 8">
    <name type="scientific">Klebsormidium nitens</name>
    <name type="common">Green alga</name>
    <name type="synonym">Ulothrix nitens</name>
    <dbReference type="NCBI Taxonomy" id="105231"/>
    <lineage>
        <taxon>Eukaryota</taxon>
        <taxon>Viridiplantae</taxon>
        <taxon>Streptophyta</taxon>
        <taxon>Klebsormidiophyceae</taxon>
        <taxon>Klebsormidiales</taxon>
        <taxon>Klebsormidiaceae</taxon>
        <taxon>Klebsormidium</taxon>
    </lineage>
</organism>
<dbReference type="Gene3D" id="2.60.40.1170">
    <property type="entry name" value="Mu homology domain, subdomain B"/>
    <property type="match status" value="2"/>
</dbReference>
<accession>A0A0U9HQQ1</accession>
<evidence type="ECO:0000313" key="8">
    <source>
        <dbReference type="Proteomes" id="UP000054558"/>
    </source>
</evidence>
<dbReference type="SUPFAM" id="SSF49447">
    <property type="entry name" value="Second domain of Mu2 adaptin subunit (ap50) of ap2 adaptor"/>
    <property type="match status" value="1"/>
</dbReference>
<sequence>MGVQSLFLLSDTGEVLFEKHERGRATDRGVCSWYWTEVEKFNEQKEVPPLLVSPTYYITHIVRDGITFLACTQEETPPLLCLEFLYRVASVLTEYLGKLDEDALKDHFITVYQLLDEMMDSGLPLTTEPNILKGLIPPPSLVDLVVNALVPSNPASNPPSQGAAVPWRASGVKHPSNEIYFDLVEELDIAINRDGSTSDGEIYGEVLATSRLSGMPTVLVSFGEPALFSDVRFHPCVKVKAWEADRVLTFVPPDGAFKLMSYRVEGIRTSPLYVRPQFSYKDGAGRVTVLLGEKMPNKVVDSITLVLPLPQAVTSAELAANCGSVHYDAASKTCTWQLGKVPVDKAPCLSGRLTLEPGCDRPRDYPPMLLGWRLVGTALSGVRIDAMNIMHESYKSFKGVRALTRAGSYEIRV</sequence>
<evidence type="ECO:0000256" key="1">
    <source>
        <dbReference type="ARBA" id="ARBA00004308"/>
    </source>
</evidence>
<dbReference type="Gene3D" id="3.30.450.60">
    <property type="match status" value="1"/>
</dbReference>
<dbReference type="AlphaFoldDB" id="A0A0U9HQQ1"/>
<dbReference type="InterPro" id="IPR011012">
    <property type="entry name" value="Longin-like_dom_sf"/>
</dbReference>
<proteinExistence type="inferred from homology"/>
<dbReference type="GO" id="GO:0006886">
    <property type="term" value="P:intracellular protein transport"/>
    <property type="evidence" value="ECO:0007669"/>
    <property type="project" value="UniProtKB-UniRule"/>
</dbReference>
<dbReference type="CDD" id="cd09252">
    <property type="entry name" value="AP-3_Mu3_Cterm"/>
    <property type="match status" value="1"/>
</dbReference>
<dbReference type="GO" id="GO:0012505">
    <property type="term" value="C:endomembrane system"/>
    <property type="evidence" value="ECO:0007669"/>
    <property type="project" value="UniProtKB-SubCell"/>
</dbReference>
<keyword evidence="3 5" id="KW-0653">Protein transport</keyword>
<reference evidence="7 8" key="1">
    <citation type="journal article" date="2014" name="Nat. Commun.">
        <title>Klebsormidium flaccidum genome reveals primary factors for plant terrestrial adaptation.</title>
        <authorList>
            <person name="Hori K."/>
            <person name="Maruyama F."/>
            <person name="Fujisawa T."/>
            <person name="Togashi T."/>
            <person name="Yamamoto N."/>
            <person name="Seo M."/>
            <person name="Sato S."/>
            <person name="Yamada T."/>
            <person name="Mori H."/>
            <person name="Tajima N."/>
            <person name="Moriyama T."/>
            <person name="Ikeuchi M."/>
            <person name="Watanabe M."/>
            <person name="Wada H."/>
            <person name="Kobayashi K."/>
            <person name="Saito M."/>
            <person name="Masuda T."/>
            <person name="Sasaki-Sekimoto Y."/>
            <person name="Mashiguchi K."/>
            <person name="Awai K."/>
            <person name="Shimojima M."/>
            <person name="Masuda S."/>
            <person name="Iwai M."/>
            <person name="Nobusawa T."/>
            <person name="Narise T."/>
            <person name="Kondo S."/>
            <person name="Saito H."/>
            <person name="Sato R."/>
            <person name="Murakawa M."/>
            <person name="Ihara Y."/>
            <person name="Oshima-Yamada Y."/>
            <person name="Ohtaka K."/>
            <person name="Satoh M."/>
            <person name="Sonobe K."/>
            <person name="Ishii M."/>
            <person name="Ohtani R."/>
            <person name="Kanamori-Sato M."/>
            <person name="Honoki R."/>
            <person name="Miyazaki D."/>
            <person name="Mochizuki H."/>
            <person name="Umetsu J."/>
            <person name="Higashi K."/>
            <person name="Shibata D."/>
            <person name="Kamiya Y."/>
            <person name="Sato N."/>
            <person name="Nakamura Y."/>
            <person name="Tabata S."/>
            <person name="Ida S."/>
            <person name="Kurokawa K."/>
            <person name="Ohta H."/>
        </authorList>
    </citation>
    <scope>NUCLEOTIDE SEQUENCE [LARGE SCALE GENOMIC DNA]</scope>
    <source>
        <strain evidence="7 8">NIES-2285</strain>
    </source>
</reference>
<dbReference type="GO" id="GO:0030131">
    <property type="term" value="C:clathrin adaptor complex"/>
    <property type="evidence" value="ECO:0007669"/>
    <property type="project" value="UniProtKB-UniRule"/>
</dbReference>
<dbReference type="InterPro" id="IPR018240">
    <property type="entry name" value="Clathrin_mu_CS"/>
</dbReference>
<dbReference type="Proteomes" id="UP000054558">
    <property type="component" value="Unassembled WGS sequence"/>
</dbReference>
<dbReference type="EMBL" id="DF237017">
    <property type="protein sequence ID" value="GAQ80997.1"/>
    <property type="molecule type" value="Genomic_DNA"/>
</dbReference>
<keyword evidence="8" id="KW-1185">Reference proteome</keyword>
<evidence type="ECO:0000259" key="6">
    <source>
        <dbReference type="PROSITE" id="PS51072"/>
    </source>
</evidence>
<evidence type="ECO:0000256" key="3">
    <source>
        <dbReference type="ARBA" id="ARBA00022927"/>
    </source>
</evidence>
<dbReference type="GO" id="GO:0031410">
    <property type="term" value="C:cytoplasmic vesicle"/>
    <property type="evidence" value="ECO:0000318"/>
    <property type="project" value="GO_Central"/>
</dbReference>